<name>A0A0K1IXV8_HALGI</name>
<protein>
    <submittedName>
        <fullName evidence="1">Uncharacterized protein</fullName>
    </submittedName>
</protein>
<dbReference type="EMBL" id="CP011948">
    <property type="protein sequence ID" value="AKU09357.1"/>
    <property type="molecule type" value="Genomic_DNA"/>
</dbReference>
<dbReference type="AlphaFoldDB" id="A0A0K1IXV8"/>
<dbReference type="KEGG" id="hgi:ABY42_16290"/>
<evidence type="ECO:0000313" key="2">
    <source>
        <dbReference type="Proteomes" id="UP000066124"/>
    </source>
</evidence>
<reference evidence="2" key="1">
    <citation type="journal article" date="2015" name="J. Biotechnol.">
        <title>Complete genome sequence of Haloferax gibbonsii strain ARA6, a potential producer of polyhydroxyalkanoates and halocins isolated from Araruama, Rio de Janeiro, Brasil.</title>
        <authorList>
            <person name="Pinto L.H."/>
            <person name="D'Alincourt Carvalho-Assef A.P."/>
            <person name="Vieira R.P."/>
            <person name="Clementino M.M."/>
            <person name="Albano R.M."/>
        </authorList>
    </citation>
    <scope>NUCLEOTIDE SEQUENCE [LARGE SCALE GENOMIC DNA]</scope>
    <source>
        <strain evidence="2">ARA6</strain>
        <plasmid evidence="2">Plasmid pHG1</plasmid>
    </source>
</reference>
<proteinExistence type="predicted"/>
<dbReference type="GeneID" id="25247544"/>
<dbReference type="Proteomes" id="UP000066124">
    <property type="component" value="Plasmid pHG1"/>
</dbReference>
<accession>A0A0K1IXV8</accession>
<sequence>MSSSPWTANFATEKSKCAADVQRLLDKYPQPVVYEVMSELLRREMREQFAGEYAAAQQSED</sequence>
<evidence type="ECO:0000313" key="1">
    <source>
        <dbReference type="EMBL" id="AKU09357.1"/>
    </source>
</evidence>
<dbReference type="PATRIC" id="fig|35746.4.peg.3522"/>
<geneLocation type="plasmid" evidence="1 2">
    <name>pHG1</name>
</geneLocation>
<dbReference type="RefSeq" id="WP_050460129.1">
    <property type="nucleotide sequence ID" value="NZ_CP011948.1"/>
</dbReference>
<gene>
    <name evidence="1" type="ORF">ABY42_16290</name>
</gene>
<keyword evidence="1" id="KW-0614">Plasmid</keyword>
<organism evidence="1 2">
    <name type="scientific">Haloferax gibbonsii</name>
    <dbReference type="NCBI Taxonomy" id="35746"/>
    <lineage>
        <taxon>Archaea</taxon>
        <taxon>Methanobacteriati</taxon>
        <taxon>Methanobacteriota</taxon>
        <taxon>Stenosarchaea group</taxon>
        <taxon>Halobacteria</taxon>
        <taxon>Halobacteriales</taxon>
        <taxon>Haloferacaceae</taxon>
        <taxon>Haloferax</taxon>
    </lineage>
</organism>